<evidence type="ECO:0000313" key="2">
    <source>
        <dbReference type="EMBL" id="KAG2200926.1"/>
    </source>
</evidence>
<feature type="transmembrane region" description="Helical" evidence="1">
    <location>
        <begin position="82"/>
        <end position="104"/>
    </location>
</feature>
<sequence length="198" mass="22675">MALFSQSRNCCFMVPIKTGIYLITIIGLINKLSGFYGLISLDYSQPLIVCIHVYSVLALASFSAGLYAIHNDKYSWIRSFTFFYWADFLVSTTTTIYLALQWFLYTDHSLPELADKPDETQQHDDTFRAESIVSIVILCLLRLTHFYFAFVLTNYYFSLGQSHYSKVTAAVDEELHFAGYDELDEDDDDTSPLAGKRQ</sequence>
<dbReference type="GO" id="GO:0006673">
    <property type="term" value="P:inositol phosphoceramide metabolic process"/>
    <property type="evidence" value="ECO:0007669"/>
    <property type="project" value="InterPro"/>
</dbReference>
<gene>
    <name evidence="2" type="ORF">INT47_003161</name>
</gene>
<dbReference type="Pfam" id="PF08552">
    <property type="entry name" value="Kei1"/>
    <property type="match status" value="1"/>
</dbReference>
<dbReference type="PANTHER" id="PTHR28077">
    <property type="entry name" value="INOSITOL PHOSPHORYLCERAMIDE SYNTHASE REGULATORY SUBUNIT KEI1"/>
    <property type="match status" value="1"/>
</dbReference>
<dbReference type="PANTHER" id="PTHR28077:SF1">
    <property type="entry name" value="INOSITOL PHOSPHORYLCERAMIDE SYNTHASE REGULATORY SUBUNIT KEI1"/>
    <property type="match status" value="1"/>
</dbReference>
<dbReference type="OrthoDB" id="3338076at2759"/>
<reference evidence="2" key="1">
    <citation type="submission" date="2020-12" db="EMBL/GenBank/DDBJ databases">
        <title>Metabolic potential, ecology and presence of endohyphal bacteria is reflected in genomic diversity of Mucoromycotina.</title>
        <authorList>
            <person name="Muszewska A."/>
            <person name="Okrasinska A."/>
            <person name="Steczkiewicz K."/>
            <person name="Drgas O."/>
            <person name="Orlowska M."/>
            <person name="Perlinska-Lenart U."/>
            <person name="Aleksandrzak-Piekarczyk T."/>
            <person name="Szatraj K."/>
            <person name="Zielenkiewicz U."/>
            <person name="Pilsyk S."/>
            <person name="Malc E."/>
            <person name="Mieczkowski P."/>
            <person name="Kruszewska J.S."/>
            <person name="Biernat P."/>
            <person name="Pawlowska J."/>
        </authorList>
    </citation>
    <scope>NUCLEOTIDE SEQUENCE</scope>
    <source>
        <strain evidence="2">WA0000017839</strain>
    </source>
</reference>
<keyword evidence="1" id="KW-0812">Transmembrane</keyword>
<dbReference type="GO" id="GO:0070917">
    <property type="term" value="F:inositol phosphoceramide synthase regulator activity"/>
    <property type="evidence" value="ECO:0007669"/>
    <property type="project" value="InterPro"/>
</dbReference>
<evidence type="ECO:0000313" key="3">
    <source>
        <dbReference type="Proteomes" id="UP000603453"/>
    </source>
</evidence>
<keyword evidence="3" id="KW-1185">Reference proteome</keyword>
<evidence type="ECO:0000256" key="1">
    <source>
        <dbReference type="SAM" id="Phobius"/>
    </source>
</evidence>
<dbReference type="InterPro" id="IPR013862">
    <property type="entry name" value="Kei1"/>
</dbReference>
<dbReference type="AlphaFoldDB" id="A0A8H7R0H1"/>
<keyword evidence="1" id="KW-1133">Transmembrane helix</keyword>
<dbReference type="GO" id="GO:0070916">
    <property type="term" value="C:inositol phosphoceramide synthase complex"/>
    <property type="evidence" value="ECO:0007669"/>
    <property type="project" value="TreeGrafter"/>
</dbReference>
<comment type="caution">
    <text evidence="2">The sequence shown here is derived from an EMBL/GenBank/DDBJ whole genome shotgun (WGS) entry which is preliminary data.</text>
</comment>
<dbReference type="EMBL" id="JAEPRD010000077">
    <property type="protein sequence ID" value="KAG2200926.1"/>
    <property type="molecule type" value="Genomic_DNA"/>
</dbReference>
<feature type="transmembrane region" description="Helical" evidence="1">
    <location>
        <begin position="51"/>
        <end position="70"/>
    </location>
</feature>
<dbReference type="GO" id="GO:0000139">
    <property type="term" value="C:Golgi membrane"/>
    <property type="evidence" value="ECO:0007669"/>
    <property type="project" value="TreeGrafter"/>
</dbReference>
<proteinExistence type="predicted"/>
<feature type="transmembrane region" description="Helical" evidence="1">
    <location>
        <begin position="20"/>
        <end position="39"/>
    </location>
</feature>
<protein>
    <submittedName>
        <fullName evidence="2">Uncharacterized protein</fullName>
    </submittedName>
</protein>
<feature type="transmembrane region" description="Helical" evidence="1">
    <location>
        <begin position="132"/>
        <end position="157"/>
    </location>
</feature>
<organism evidence="2 3">
    <name type="scientific">Mucor saturninus</name>
    <dbReference type="NCBI Taxonomy" id="64648"/>
    <lineage>
        <taxon>Eukaryota</taxon>
        <taxon>Fungi</taxon>
        <taxon>Fungi incertae sedis</taxon>
        <taxon>Mucoromycota</taxon>
        <taxon>Mucoromycotina</taxon>
        <taxon>Mucoromycetes</taxon>
        <taxon>Mucorales</taxon>
        <taxon>Mucorineae</taxon>
        <taxon>Mucoraceae</taxon>
        <taxon>Mucor</taxon>
    </lineage>
</organism>
<dbReference type="Proteomes" id="UP000603453">
    <property type="component" value="Unassembled WGS sequence"/>
</dbReference>
<accession>A0A8H7R0H1</accession>
<name>A0A8H7R0H1_9FUNG</name>
<keyword evidence="1" id="KW-0472">Membrane</keyword>